<comment type="caution">
    <text evidence="8">The sequence shown here is derived from an EMBL/GenBank/DDBJ whole genome shotgun (WGS) entry which is preliminary data.</text>
</comment>
<evidence type="ECO:0000256" key="1">
    <source>
        <dbReference type="ARBA" id="ARBA00006910"/>
    </source>
</evidence>
<evidence type="ECO:0000259" key="7">
    <source>
        <dbReference type="Pfam" id="PF20637"/>
    </source>
</evidence>
<evidence type="ECO:0000259" key="6">
    <source>
        <dbReference type="Pfam" id="PF04106"/>
    </source>
</evidence>
<dbReference type="Pfam" id="PF20637">
    <property type="entry name" value="ATG5_HBR"/>
    <property type="match status" value="1"/>
</dbReference>
<comment type="subunit">
    <text evidence="5">Conjugated with ATG12.</text>
</comment>
<dbReference type="PANTHER" id="PTHR13040:SF2">
    <property type="entry name" value="AUTOPHAGY PROTEIN 5"/>
    <property type="match status" value="1"/>
</dbReference>
<dbReference type="Pfam" id="PF04106">
    <property type="entry name" value="ATG5_UblB"/>
    <property type="match status" value="1"/>
</dbReference>
<evidence type="ECO:0000256" key="4">
    <source>
        <dbReference type="ARBA" id="ARBA00023006"/>
    </source>
</evidence>
<comment type="similarity">
    <text evidence="1 5">Belongs to the ATG5 family.</text>
</comment>
<sequence>MSNDLANDLATKVWQSKIPLRLSLHDRADATPLYLLHPRGAPLAAIAGRLRRHFRRHLENQTDDESPRPYAPSLADSQYFSPLGSEAWAEADEENDDDEPALWFQLHDAVVRWDIPLGAALDALGRPTPLPIDVTLHIGRPPPNIAALDASDDGFRAFVHSLKQAAHLERGTARAVLTLALARQRALYAACGAGDLSSYEDLEDVEPKRVPCRVFVDGCSTWTQLPFAACNEHGAPATVGEALGPCVRRALSIHDVRGATAVCHGVELPWDCALVDAWRALRCGDHFLYVAVRRLA</sequence>
<dbReference type="GO" id="GO:0044233">
    <property type="term" value="C:mitochondria-associated endoplasmic reticulum membrane contact site"/>
    <property type="evidence" value="ECO:0007669"/>
    <property type="project" value="TreeGrafter"/>
</dbReference>
<accession>A0A8J2T0K5</accession>
<dbReference type="EMBL" id="CAKKNE010000006">
    <property type="protein sequence ID" value="CAH0379983.1"/>
    <property type="molecule type" value="Genomic_DNA"/>
</dbReference>
<dbReference type="GO" id="GO:0034727">
    <property type="term" value="P:piecemeal microautophagy of the nucleus"/>
    <property type="evidence" value="ECO:0007669"/>
    <property type="project" value="TreeGrafter"/>
</dbReference>
<dbReference type="Gene3D" id="3.10.20.620">
    <property type="match status" value="1"/>
</dbReference>
<keyword evidence="4 5" id="KW-0072">Autophagy</keyword>
<protein>
    <recommendedName>
        <fullName evidence="5">Autophagy protein 5</fullName>
    </recommendedName>
</protein>
<dbReference type="OrthoDB" id="272162at2759"/>
<dbReference type="InterPro" id="IPR048940">
    <property type="entry name" value="ATG5_HBR"/>
</dbReference>
<gene>
    <name evidence="8" type="ORF">PECAL_6P16200</name>
</gene>
<dbReference type="Proteomes" id="UP000789595">
    <property type="component" value="Unassembled WGS sequence"/>
</dbReference>
<dbReference type="GO" id="GO:0005776">
    <property type="term" value="C:autophagosome"/>
    <property type="evidence" value="ECO:0007669"/>
    <property type="project" value="TreeGrafter"/>
</dbReference>
<keyword evidence="2 5" id="KW-1017">Isopeptide bond</keyword>
<dbReference type="PANTHER" id="PTHR13040">
    <property type="entry name" value="AUTOPHAGY PROTEIN 5"/>
    <property type="match status" value="1"/>
</dbReference>
<feature type="domain" description="Autophagy protein ATG5 UblB" evidence="6">
    <location>
        <begin position="210"/>
        <end position="292"/>
    </location>
</feature>
<name>A0A8J2T0K5_9STRA</name>
<dbReference type="GO" id="GO:0034045">
    <property type="term" value="C:phagophore assembly site membrane"/>
    <property type="evidence" value="ECO:0007669"/>
    <property type="project" value="UniProtKB-SubCell"/>
</dbReference>
<dbReference type="InterPro" id="IPR007239">
    <property type="entry name" value="Atg5"/>
</dbReference>
<dbReference type="GO" id="GO:0000422">
    <property type="term" value="P:autophagy of mitochondrion"/>
    <property type="evidence" value="ECO:0007669"/>
    <property type="project" value="TreeGrafter"/>
</dbReference>
<dbReference type="InterPro" id="IPR042526">
    <property type="entry name" value="Atg5_HR"/>
</dbReference>
<evidence type="ECO:0000256" key="3">
    <source>
        <dbReference type="ARBA" id="ARBA00022843"/>
    </source>
</evidence>
<dbReference type="AlphaFoldDB" id="A0A8J2T0K5"/>
<comment type="function">
    <text evidence="5">Involved in autophagic vesicle formation.</text>
</comment>
<dbReference type="GO" id="GO:0006995">
    <property type="term" value="P:cellular response to nitrogen starvation"/>
    <property type="evidence" value="ECO:0007669"/>
    <property type="project" value="TreeGrafter"/>
</dbReference>
<dbReference type="GO" id="GO:0061908">
    <property type="term" value="C:phagophore"/>
    <property type="evidence" value="ECO:0007669"/>
    <property type="project" value="TreeGrafter"/>
</dbReference>
<dbReference type="Gene3D" id="1.10.246.190">
    <property type="entry name" value="Autophagy protein Apg5, helix rich domain"/>
    <property type="match status" value="1"/>
</dbReference>
<keyword evidence="5" id="KW-0472">Membrane</keyword>
<feature type="domain" description="Autophagy protein ATG5 alpha-helical bundle region" evidence="7">
    <location>
        <begin position="157"/>
        <end position="201"/>
    </location>
</feature>
<comment type="subcellular location">
    <subcellularLocation>
        <location evidence="5">Preautophagosomal structure membrane</location>
        <topology evidence="5">Peripheral membrane protein</topology>
    </subcellularLocation>
</comment>
<keyword evidence="3 5" id="KW-0832">Ubl conjugation</keyword>
<evidence type="ECO:0000313" key="8">
    <source>
        <dbReference type="EMBL" id="CAH0379983.1"/>
    </source>
</evidence>
<dbReference type="Gene3D" id="3.10.20.90">
    <property type="entry name" value="Phosphatidylinositol 3-kinase Catalytic Subunit, Chain A, domain 1"/>
    <property type="match status" value="1"/>
</dbReference>
<proteinExistence type="inferred from homology"/>
<dbReference type="GO" id="GO:0019776">
    <property type="term" value="F:Atg8-family ligase activity"/>
    <property type="evidence" value="ECO:0007669"/>
    <property type="project" value="TreeGrafter"/>
</dbReference>
<organism evidence="8 9">
    <name type="scientific">Pelagomonas calceolata</name>
    <dbReference type="NCBI Taxonomy" id="35677"/>
    <lineage>
        <taxon>Eukaryota</taxon>
        <taxon>Sar</taxon>
        <taxon>Stramenopiles</taxon>
        <taxon>Ochrophyta</taxon>
        <taxon>Pelagophyceae</taxon>
        <taxon>Pelagomonadales</taxon>
        <taxon>Pelagomonadaceae</taxon>
        <taxon>Pelagomonas</taxon>
    </lineage>
</organism>
<keyword evidence="9" id="KW-1185">Reference proteome</keyword>
<evidence type="ECO:0000313" key="9">
    <source>
        <dbReference type="Proteomes" id="UP000789595"/>
    </source>
</evidence>
<evidence type="ECO:0000256" key="2">
    <source>
        <dbReference type="ARBA" id="ARBA00022499"/>
    </source>
</evidence>
<dbReference type="InterPro" id="IPR042527">
    <property type="entry name" value="Atg5_UblA_dom_sf"/>
</dbReference>
<dbReference type="GO" id="GO:0034274">
    <property type="term" value="C:Atg12-Atg5-Atg16 complex"/>
    <property type="evidence" value="ECO:0007669"/>
    <property type="project" value="TreeGrafter"/>
</dbReference>
<reference evidence="8" key="1">
    <citation type="submission" date="2021-11" db="EMBL/GenBank/DDBJ databases">
        <authorList>
            <consortium name="Genoscope - CEA"/>
            <person name="William W."/>
        </authorList>
    </citation>
    <scope>NUCLEOTIDE SEQUENCE</scope>
</reference>
<evidence type="ECO:0000256" key="5">
    <source>
        <dbReference type="RuleBase" id="RU361202"/>
    </source>
</evidence>
<dbReference type="InterPro" id="IPR048318">
    <property type="entry name" value="ATG5_UblB"/>
</dbReference>